<keyword evidence="6" id="KW-0597">Phosphoprotein</keyword>
<protein>
    <recommendedName>
        <fullName evidence="3">H/ACA ribonucleoprotein complex non-core subunit NAF1</fullName>
    </recommendedName>
</protein>
<accession>A0A8H3CJ47</accession>
<evidence type="ECO:0000256" key="1">
    <source>
        <dbReference type="ARBA" id="ARBA00004123"/>
    </source>
</evidence>
<feature type="region of interest" description="Disordered" evidence="9">
    <location>
        <begin position="535"/>
        <end position="554"/>
    </location>
</feature>
<dbReference type="PANTHER" id="PTHR31633:SF1">
    <property type="entry name" value="H_ACA RIBONUCLEOPROTEIN COMPLEX NON-CORE SUBUNIT NAF1"/>
    <property type="match status" value="1"/>
</dbReference>
<proteinExistence type="inferred from homology"/>
<evidence type="ECO:0000256" key="8">
    <source>
        <dbReference type="ARBA" id="ARBA00023242"/>
    </source>
</evidence>
<dbReference type="Gene3D" id="2.40.10.230">
    <property type="entry name" value="Probable tRNA pseudouridine synthase domain"/>
    <property type="match status" value="1"/>
</dbReference>
<gene>
    <name evidence="10" type="ORF">RDB_LOCUS122801</name>
</gene>
<dbReference type="GO" id="GO:0006364">
    <property type="term" value="P:rRNA processing"/>
    <property type="evidence" value="ECO:0007669"/>
    <property type="project" value="UniProtKB-KW"/>
</dbReference>
<dbReference type="InterPro" id="IPR040309">
    <property type="entry name" value="Naf1"/>
</dbReference>
<dbReference type="InterPro" id="IPR009000">
    <property type="entry name" value="Transl_B-barrel_sf"/>
</dbReference>
<feature type="compositionally biased region" description="Basic residues" evidence="9">
    <location>
        <begin position="399"/>
        <end position="409"/>
    </location>
</feature>
<dbReference type="GO" id="GO:0000493">
    <property type="term" value="P:box H/ACA snoRNP assembly"/>
    <property type="evidence" value="ECO:0007669"/>
    <property type="project" value="InterPro"/>
</dbReference>
<feature type="region of interest" description="Disordered" evidence="9">
    <location>
        <begin position="319"/>
        <end position="452"/>
    </location>
</feature>
<keyword evidence="7" id="KW-0694">RNA-binding</keyword>
<sequence length="554" mass="61178">MTSIRKQNLGLNLDSPPCCKKTTMSEPTPIQDDLLLIMQSYVDVPSQPVKAERPSLAKPMAPEDSDEDEVELAIQIVTSDDEGGGIFGRIQNDAKISYTSSDDSDSSDSSSDVEMRVTKYPTRKQPAFQVPNDSDIEDDEVPSGSIAQYAGTKNEVLLPQVKAPELAVIPPEETLELIGEVMTVLDSVVVIKGYTSSVDRVLDTDSLLVFEDRNVFGVVFETFGAVKQPLYSVRFPSASAIDKDAIRVGRQVFHVPARSNFVFINEIARIKGSDASNLHDEEVGEDQLDFSDDEAEAQWRRNRKEAKRGQALLHDSTANFAHEGTPKQPKPELPTVLPYPVADDGDVPYSTLPYDDAPDPRPTPAAYDPYLEHEDEVPTMPTRQPAQTSTENEPSGSRGRGRDRGRRRGSPNQHRNDDRGRSRRRGGRGRGRGDRRQGRGGGNFSEQYPTDYYPDPSSMMYAMGNTGPYPYASQDEGYNPVNGGNAYWDQGTMPHINPRFFSGELGTGVNGGFGMQWPGQGQDYGYQQPGYEYGGGYDHQNDGGYNHNYGNSTY</sequence>
<dbReference type="GO" id="GO:0003723">
    <property type="term" value="F:RNA binding"/>
    <property type="evidence" value="ECO:0007669"/>
    <property type="project" value="UniProtKB-KW"/>
</dbReference>
<evidence type="ECO:0000256" key="6">
    <source>
        <dbReference type="ARBA" id="ARBA00022553"/>
    </source>
</evidence>
<feature type="compositionally biased region" description="Basic residues" evidence="9">
    <location>
        <begin position="421"/>
        <end position="430"/>
    </location>
</feature>
<evidence type="ECO:0000256" key="2">
    <source>
        <dbReference type="ARBA" id="ARBA00009801"/>
    </source>
</evidence>
<evidence type="ECO:0000313" key="11">
    <source>
        <dbReference type="Proteomes" id="UP000663843"/>
    </source>
</evidence>
<dbReference type="InterPro" id="IPR038664">
    <property type="entry name" value="Gar1/Naf1_Cbf5-bd_sf"/>
</dbReference>
<keyword evidence="5" id="KW-0698">rRNA processing</keyword>
<evidence type="ECO:0000256" key="3">
    <source>
        <dbReference type="ARBA" id="ARBA00021438"/>
    </source>
</evidence>
<dbReference type="Pfam" id="PF04410">
    <property type="entry name" value="Gar1"/>
    <property type="match status" value="1"/>
</dbReference>
<comment type="similarity">
    <text evidence="2">Belongs to the NAF1 family.</text>
</comment>
<keyword evidence="8" id="KW-0539">Nucleus</keyword>
<dbReference type="GO" id="GO:0005634">
    <property type="term" value="C:nucleus"/>
    <property type="evidence" value="ECO:0007669"/>
    <property type="project" value="UniProtKB-SubCell"/>
</dbReference>
<dbReference type="PANTHER" id="PTHR31633">
    <property type="entry name" value="H/ACA RIBONUCLEOPROTEIN COMPLEX NON-CORE SUBUNIT NAF1"/>
    <property type="match status" value="1"/>
</dbReference>
<organism evidence="10 11">
    <name type="scientific">Rhizoctonia solani</name>
    <dbReference type="NCBI Taxonomy" id="456999"/>
    <lineage>
        <taxon>Eukaryota</taxon>
        <taxon>Fungi</taxon>
        <taxon>Dikarya</taxon>
        <taxon>Basidiomycota</taxon>
        <taxon>Agaricomycotina</taxon>
        <taxon>Agaricomycetes</taxon>
        <taxon>Cantharellales</taxon>
        <taxon>Ceratobasidiaceae</taxon>
        <taxon>Rhizoctonia</taxon>
    </lineage>
</organism>
<dbReference type="SUPFAM" id="SSF50447">
    <property type="entry name" value="Translation proteins"/>
    <property type="match status" value="1"/>
</dbReference>
<dbReference type="Proteomes" id="UP000663843">
    <property type="component" value="Unassembled WGS sequence"/>
</dbReference>
<name>A0A8H3CJ47_9AGAM</name>
<evidence type="ECO:0000256" key="9">
    <source>
        <dbReference type="SAM" id="MobiDB-lite"/>
    </source>
</evidence>
<dbReference type="InterPro" id="IPR007504">
    <property type="entry name" value="H/ACA_rnp_Gar1/Naf1"/>
</dbReference>
<feature type="compositionally biased region" description="Polar residues" evidence="9">
    <location>
        <begin position="381"/>
        <end position="394"/>
    </location>
</feature>
<comment type="subcellular location">
    <subcellularLocation>
        <location evidence="1">Nucleus</location>
    </subcellularLocation>
</comment>
<reference evidence="10" key="1">
    <citation type="submission" date="2021-01" db="EMBL/GenBank/DDBJ databases">
        <authorList>
            <person name="Kaushik A."/>
        </authorList>
    </citation>
    <scope>NUCLEOTIDE SEQUENCE</scope>
    <source>
        <strain evidence="10">AG2-2IIIB</strain>
    </source>
</reference>
<dbReference type="GO" id="GO:0001522">
    <property type="term" value="P:pseudouridine synthesis"/>
    <property type="evidence" value="ECO:0007669"/>
    <property type="project" value="InterPro"/>
</dbReference>
<feature type="region of interest" description="Disordered" evidence="9">
    <location>
        <begin position="48"/>
        <end position="68"/>
    </location>
</feature>
<comment type="caution">
    <text evidence="10">The sequence shown here is derived from an EMBL/GenBank/DDBJ whole genome shotgun (WGS) entry which is preliminary data.</text>
</comment>
<dbReference type="EMBL" id="CAJMWT010004136">
    <property type="protein sequence ID" value="CAE6485431.1"/>
    <property type="molecule type" value="Genomic_DNA"/>
</dbReference>
<feature type="region of interest" description="Disordered" evidence="9">
    <location>
        <begin position="97"/>
        <end position="117"/>
    </location>
</feature>
<evidence type="ECO:0000256" key="5">
    <source>
        <dbReference type="ARBA" id="ARBA00022552"/>
    </source>
</evidence>
<evidence type="ECO:0000313" key="10">
    <source>
        <dbReference type="EMBL" id="CAE6485431.1"/>
    </source>
</evidence>
<keyword evidence="4" id="KW-0690">Ribosome biogenesis</keyword>
<evidence type="ECO:0000256" key="7">
    <source>
        <dbReference type="ARBA" id="ARBA00022884"/>
    </source>
</evidence>
<dbReference type="AlphaFoldDB" id="A0A8H3CJ47"/>
<dbReference type="GO" id="GO:0005732">
    <property type="term" value="C:sno(s)RNA-containing ribonucleoprotein complex"/>
    <property type="evidence" value="ECO:0007669"/>
    <property type="project" value="InterPro"/>
</dbReference>
<evidence type="ECO:0000256" key="4">
    <source>
        <dbReference type="ARBA" id="ARBA00022517"/>
    </source>
</evidence>